<dbReference type="AlphaFoldDB" id="A0A445J7A7"/>
<comment type="caution">
    <text evidence="3">The sequence shown here is derived from an EMBL/GenBank/DDBJ whole genome shotgun (WGS) entry which is preliminary data.</text>
</comment>
<evidence type="ECO:0000313" key="3">
    <source>
        <dbReference type="EMBL" id="RZB94292.1"/>
    </source>
</evidence>
<reference evidence="3 4" key="1">
    <citation type="submission" date="2018-09" db="EMBL/GenBank/DDBJ databases">
        <title>A high-quality reference genome of wild soybean provides a powerful tool to mine soybean genomes.</title>
        <authorList>
            <person name="Xie M."/>
            <person name="Chung C.Y.L."/>
            <person name="Li M.-W."/>
            <person name="Wong F.-L."/>
            <person name="Chan T.-F."/>
            <person name="Lam H.-M."/>
        </authorList>
    </citation>
    <scope>NUCLEOTIDE SEQUENCE [LARGE SCALE GENOMIC DNA]</scope>
    <source>
        <strain evidence="4">cv. W05</strain>
        <tissue evidence="3">Hypocotyl of etiolated seedlings</tissue>
    </source>
</reference>
<accession>A0A445J7A7</accession>
<proteinExistence type="predicted"/>
<gene>
    <name evidence="3" type="ORF">D0Y65_025507</name>
</gene>
<evidence type="ECO:0000256" key="2">
    <source>
        <dbReference type="SAM" id="Phobius"/>
    </source>
</evidence>
<dbReference type="EMBL" id="QZWG01000009">
    <property type="protein sequence ID" value="RZB94292.1"/>
    <property type="molecule type" value="Genomic_DNA"/>
</dbReference>
<keyword evidence="2" id="KW-0472">Membrane</keyword>
<dbReference type="Proteomes" id="UP000289340">
    <property type="component" value="Chromosome 9"/>
</dbReference>
<feature type="transmembrane region" description="Helical" evidence="2">
    <location>
        <begin position="21"/>
        <end position="41"/>
    </location>
</feature>
<feature type="region of interest" description="Disordered" evidence="1">
    <location>
        <begin position="76"/>
        <end position="113"/>
    </location>
</feature>
<keyword evidence="2" id="KW-1133">Transmembrane helix</keyword>
<organism evidence="3 4">
    <name type="scientific">Glycine soja</name>
    <name type="common">Wild soybean</name>
    <dbReference type="NCBI Taxonomy" id="3848"/>
    <lineage>
        <taxon>Eukaryota</taxon>
        <taxon>Viridiplantae</taxon>
        <taxon>Streptophyta</taxon>
        <taxon>Embryophyta</taxon>
        <taxon>Tracheophyta</taxon>
        <taxon>Spermatophyta</taxon>
        <taxon>Magnoliopsida</taxon>
        <taxon>eudicotyledons</taxon>
        <taxon>Gunneridae</taxon>
        <taxon>Pentapetalae</taxon>
        <taxon>rosids</taxon>
        <taxon>fabids</taxon>
        <taxon>Fabales</taxon>
        <taxon>Fabaceae</taxon>
        <taxon>Papilionoideae</taxon>
        <taxon>50 kb inversion clade</taxon>
        <taxon>NPAAA clade</taxon>
        <taxon>indigoferoid/millettioid clade</taxon>
        <taxon>Phaseoleae</taxon>
        <taxon>Glycine</taxon>
        <taxon>Glycine subgen. Soja</taxon>
    </lineage>
</organism>
<evidence type="ECO:0000256" key="1">
    <source>
        <dbReference type="SAM" id="MobiDB-lite"/>
    </source>
</evidence>
<keyword evidence="4" id="KW-1185">Reference proteome</keyword>
<sequence>MAIRSFMFGSQQRDTPHPFSFPLFFFLLLSSLSLYISLFTLHNPTPKPLSPKYVGNMSWRSVRGSRKRKMDFELDLNRDPPLVREEEEEEEEGGPSRHQQHHHHQQEPQTPIVDVDAIDDDVVESSPRSFAQAKSNADERRRVRRRTTIVDLDSGSVILFFIDVHSGLFRSGKVKEAIFMASKQGRNALGNI</sequence>
<name>A0A445J7A7_GLYSO</name>
<evidence type="ECO:0000313" key="4">
    <source>
        <dbReference type="Proteomes" id="UP000289340"/>
    </source>
</evidence>
<protein>
    <submittedName>
        <fullName evidence="3">Uncharacterized protein</fullName>
    </submittedName>
</protein>
<keyword evidence="2" id="KW-0812">Transmembrane</keyword>